<reference evidence="1" key="1">
    <citation type="submission" date="2021-03" db="EMBL/GenBank/DDBJ databases">
        <authorList>
            <consortium name="DOE Joint Genome Institute"/>
            <person name="Ahrendt S."/>
            <person name="Looney B.P."/>
            <person name="Miyauchi S."/>
            <person name="Morin E."/>
            <person name="Drula E."/>
            <person name="Courty P.E."/>
            <person name="Chicoki N."/>
            <person name="Fauchery L."/>
            <person name="Kohler A."/>
            <person name="Kuo A."/>
            <person name="Labutti K."/>
            <person name="Pangilinan J."/>
            <person name="Lipzen A."/>
            <person name="Riley R."/>
            <person name="Andreopoulos W."/>
            <person name="He G."/>
            <person name="Johnson J."/>
            <person name="Barry K.W."/>
            <person name="Grigoriev I.V."/>
            <person name="Nagy L."/>
            <person name="Hibbett D."/>
            <person name="Henrissat B."/>
            <person name="Matheny P.B."/>
            <person name="Labbe J."/>
            <person name="Martin F."/>
        </authorList>
    </citation>
    <scope>NUCLEOTIDE SEQUENCE</scope>
    <source>
        <strain evidence="1">HHB10654</strain>
    </source>
</reference>
<dbReference type="EMBL" id="MU277204">
    <property type="protein sequence ID" value="KAI0063145.1"/>
    <property type="molecule type" value="Genomic_DNA"/>
</dbReference>
<evidence type="ECO:0000313" key="1">
    <source>
        <dbReference type="EMBL" id="KAI0063145.1"/>
    </source>
</evidence>
<evidence type="ECO:0000313" key="2">
    <source>
        <dbReference type="Proteomes" id="UP000814140"/>
    </source>
</evidence>
<accession>A0ACB8T4H8</accession>
<reference evidence="1" key="2">
    <citation type="journal article" date="2022" name="New Phytol.">
        <title>Evolutionary transition to the ectomycorrhizal habit in the genomes of a hyperdiverse lineage of mushroom-forming fungi.</title>
        <authorList>
            <person name="Looney B."/>
            <person name="Miyauchi S."/>
            <person name="Morin E."/>
            <person name="Drula E."/>
            <person name="Courty P.E."/>
            <person name="Kohler A."/>
            <person name="Kuo A."/>
            <person name="LaButti K."/>
            <person name="Pangilinan J."/>
            <person name="Lipzen A."/>
            <person name="Riley R."/>
            <person name="Andreopoulos W."/>
            <person name="He G."/>
            <person name="Johnson J."/>
            <person name="Nolan M."/>
            <person name="Tritt A."/>
            <person name="Barry K.W."/>
            <person name="Grigoriev I.V."/>
            <person name="Nagy L.G."/>
            <person name="Hibbett D."/>
            <person name="Henrissat B."/>
            <person name="Matheny P.B."/>
            <person name="Labbe J."/>
            <person name="Martin F.M."/>
        </authorList>
    </citation>
    <scope>NUCLEOTIDE SEQUENCE</scope>
    <source>
        <strain evidence="1">HHB10654</strain>
    </source>
</reference>
<organism evidence="1 2">
    <name type="scientific">Artomyces pyxidatus</name>
    <dbReference type="NCBI Taxonomy" id="48021"/>
    <lineage>
        <taxon>Eukaryota</taxon>
        <taxon>Fungi</taxon>
        <taxon>Dikarya</taxon>
        <taxon>Basidiomycota</taxon>
        <taxon>Agaricomycotina</taxon>
        <taxon>Agaricomycetes</taxon>
        <taxon>Russulales</taxon>
        <taxon>Auriscalpiaceae</taxon>
        <taxon>Artomyces</taxon>
    </lineage>
</organism>
<sequence length="152" mass="16457">MEMGASGGRRRKCCRERRQSKAAAAPQLPPLTYSGLPFPQAAPGLPPGPTVSHSPAVSSDTARRSAPHWPRADGASLLMYGLLYFTRTVEGQLCFLERHWQRLGSICREGCSGTEPWSLVRRTEASHGAWSAVSAETTQALHFGPTLARNNG</sequence>
<protein>
    <submittedName>
        <fullName evidence="1">Uncharacterized protein</fullName>
    </submittedName>
</protein>
<keyword evidence="2" id="KW-1185">Reference proteome</keyword>
<name>A0ACB8T4H8_9AGAM</name>
<comment type="caution">
    <text evidence="1">The sequence shown here is derived from an EMBL/GenBank/DDBJ whole genome shotgun (WGS) entry which is preliminary data.</text>
</comment>
<gene>
    <name evidence="1" type="ORF">BV25DRAFT_450905</name>
</gene>
<proteinExistence type="predicted"/>
<dbReference type="Proteomes" id="UP000814140">
    <property type="component" value="Unassembled WGS sequence"/>
</dbReference>